<name>A0A448WVB2_9PLAT</name>
<proteinExistence type="predicted"/>
<gene>
    <name evidence="1" type="ORF">PXEA_LOCUS14468</name>
</gene>
<comment type="caution">
    <text evidence="1">The sequence shown here is derived from an EMBL/GenBank/DDBJ whole genome shotgun (WGS) entry which is preliminary data.</text>
</comment>
<protein>
    <submittedName>
        <fullName evidence="1">Uncharacterized protein</fullName>
    </submittedName>
</protein>
<accession>A0A448WVB2</accession>
<dbReference type="AlphaFoldDB" id="A0A448WVB2"/>
<reference evidence="1" key="1">
    <citation type="submission" date="2018-11" db="EMBL/GenBank/DDBJ databases">
        <authorList>
            <consortium name="Pathogen Informatics"/>
        </authorList>
    </citation>
    <scope>NUCLEOTIDE SEQUENCE</scope>
</reference>
<evidence type="ECO:0000313" key="2">
    <source>
        <dbReference type="Proteomes" id="UP000784294"/>
    </source>
</evidence>
<dbReference type="EMBL" id="CAAALY010049195">
    <property type="protein sequence ID" value="VEL21028.1"/>
    <property type="molecule type" value="Genomic_DNA"/>
</dbReference>
<organism evidence="1 2">
    <name type="scientific">Protopolystoma xenopodis</name>
    <dbReference type="NCBI Taxonomy" id="117903"/>
    <lineage>
        <taxon>Eukaryota</taxon>
        <taxon>Metazoa</taxon>
        <taxon>Spiralia</taxon>
        <taxon>Lophotrochozoa</taxon>
        <taxon>Platyhelminthes</taxon>
        <taxon>Monogenea</taxon>
        <taxon>Polyopisthocotylea</taxon>
        <taxon>Polystomatidea</taxon>
        <taxon>Polystomatidae</taxon>
        <taxon>Protopolystoma</taxon>
    </lineage>
</organism>
<evidence type="ECO:0000313" key="1">
    <source>
        <dbReference type="EMBL" id="VEL21028.1"/>
    </source>
</evidence>
<keyword evidence="2" id="KW-1185">Reference proteome</keyword>
<sequence length="161" mass="17756">MTNESLVPVLVLLVRIPSEITPLPLPLSTLPSSCPVCRLVALSWLRIPHKLSSHFVIFPPLSPSPSLPLSPFPNKPAYPSLSLSFSIAPTATAASSRRFLLQLCPHLTTLRTRSHDPLELVVMPSRWVYRPASTLWYAVVRTDPLWPMAINFIQTSGAGRA</sequence>
<dbReference type="Proteomes" id="UP000784294">
    <property type="component" value="Unassembled WGS sequence"/>
</dbReference>